<gene>
    <name evidence="1" type="ORF">KL86DPRO_11922</name>
</gene>
<dbReference type="AlphaFoldDB" id="A0A212JPI8"/>
<protein>
    <submittedName>
        <fullName evidence="1">Uncharacterized protein</fullName>
    </submittedName>
</protein>
<name>A0A212JPI8_9DELT</name>
<accession>A0A212JPI8</accession>
<reference evidence="1" key="1">
    <citation type="submission" date="2016-04" db="EMBL/GenBank/DDBJ databases">
        <authorList>
            <person name="Evans L.H."/>
            <person name="Alamgir A."/>
            <person name="Owens N."/>
            <person name="Weber N.D."/>
            <person name="Virtaneva K."/>
            <person name="Barbian K."/>
            <person name="Babar A."/>
            <person name="Rosenke K."/>
        </authorList>
    </citation>
    <scope>NUCLEOTIDE SEQUENCE</scope>
    <source>
        <strain evidence="1">86</strain>
    </source>
</reference>
<evidence type="ECO:0000313" key="1">
    <source>
        <dbReference type="EMBL" id="SBW01235.1"/>
    </source>
</evidence>
<sequence>MRFRGNDGLTYVTCGTSIFLPERHPRAGGDPVLLDSVSSLRPAVRGPDFLRQRPAKKYLT</sequence>
<organism evidence="1">
    <name type="scientific">uncultured delta proteobacterium</name>
    <dbReference type="NCBI Taxonomy" id="34034"/>
    <lineage>
        <taxon>Bacteria</taxon>
        <taxon>Deltaproteobacteria</taxon>
        <taxon>environmental samples</taxon>
    </lineage>
</organism>
<proteinExistence type="predicted"/>
<dbReference type="EMBL" id="FLUQ01000001">
    <property type="protein sequence ID" value="SBW01235.1"/>
    <property type="molecule type" value="Genomic_DNA"/>
</dbReference>